<keyword evidence="8" id="KW-1185">Reference proteome</keyword>
<dbReference type="Gene3D" id="1.10.220.150">
    <property type="entry name" value="Arf GTPase activating protein"/>
    <property type="match status" value="1"/>
</dbReference>
<dbReference type="Proteomes" id="UP000694843">
    <property type="component" value="Unplaced"/>
</dbReference>
<dbReference type="Pfam" id="PF01412">
    <property type="entry name" value="ArfGap"/>
    <property type="match status" value="1"/>
</dbReference>
<dbReference type="KEGG" id="hazt:108678288"/>
<dbReference type="PANTHER" id="PTHR45705">
    <property type="entry name" value="FI20236P1"/>
    <property type="match status" value="1"/>
</dbReference>
<evidence type="ECO:0000256" key="6">
    <source>
        <dbReference type="SAM" id="MobiDB-lite"/>
    </source>
</evidence>
<dbReference type="PRINTS" id="PR00405">
    <property type="entry name" value="REVINTRACTNG"/>
</dbReference>
<dbReference type="InterPro" id="IPR038508">
    <property type="entry name" value="ArfGAP_dom_sf"/>
</dbReference>
<dbReference type="RefSeq" id="XP_018022154.1">
    <property type="nucleotide sequence ID" value="XM_018166665.2"/>
</dbReference>
<dbReference type="InterPro" id="IPR044732">
    <property type="entry name" value="ArfGAP_SMAP1-like"/>
</dbReference>
<evidence type="ECO:0000313" key="9">
    <source>
        <dbReference type="RefSeq" id="XP_018022154.1"/>
    </source>
</evidence>
<reference evidence="9" key="1">
    <citation type="submission" date="2025-08" db="UniProtKB">
        <authorList>
            <consortium name="RefSeq"/>
        </authorList>
    </citation>
    <scope>IDENTIFICATION</scope>
    <source>
        <tissue evidence="9">Whole organism</tissue>
    </source>
</reference>
<keyword evidence="3 5" id="KW-0863">Zinc-finger</keyword>
<evidence type="ECO:0000256" key="4">
    <source>
        <dbReference type="ARBA" id="ARBA00022833"/>
    </source>
</evidence>
<dbReference type="GO" id="GO:0005096">
    <property type="term" value="F:GTPase activator activity"/>
    <property type="evidence" value="ECO:0007669"/>
    <property type="project" value="UniProtKB-KW"/>
</dbReference>
<evidence type="ECO:0000256" key="5">
    <source>
        <dbReference type="PROSITE-ProRule" id="PRU00288"/>
    </source>
</evidence>
<evidence type="ECO:0000313" key="8">
    <source>
        <dbReference type="Proteomes" id="UP000694843"/>
    </source>
</evidence>
<evidence type="ECO:0000256" key="2">
    <source>
        <dbReference type="ARBA" id="ARBA00022723"/>
    </source>
</evidence>
<keyword evidence="1" id="KW-0343">GTPase activation</keyword>
<feature type="region of interest" description="Disordered" evidence="6">
    <location>
        <begin position="270"/>
        <end position="291"/>
    </location>
</feature>
<dbReference type="GO" id="GO:0005737">
    <property type="term" value="C:cytoplasm"/>
    <property type="evidence" value="ECO:0007669"/>
    <property type="project" value="TreeGrafter"/>
</dbReference>
<sequence length="500" mass="54428">MTSSFEKEKNRLIQEKCQAVLTELLKDDDNKYCVDCDAKTPRWSSWNLGIFVCIRCAGIHRNLGVHISRVKSVNLDTWTPQQVVCIQQMGNSRARAVYEANLPDSFRRPQTDSVLEQFIRAKYEAKKYIAREWVQPPLPTPNWEQLIEKQLKNKRKDKKNSIGSVELPTSISSNVLSSKSNGTSPKPIPRAPGSSSSRTSSASNTPSTVPKLPASATQDLLGLDSPASIQNSGSKVESSDPFGEFLSAPASVAATSAAAEGNVTATADASGSAADAVREEEENFFNQKAPDGEKLTKDSILALYSKNASQGAQGSGMSSQAMMQMTSHMNPQLNPNMNPQLNPHMQQHMINMTQQQGYFIGGVGVQHQQHQNGAAVHQNMMFYPQQPVMCGVGGQMMQGQMMAPGVAQVQASGIQISAANPFAQMQCQMGQVPSQLSQLQTQMSGLQLGAGSPMMGMQQQQQPITQQQQMLQQQQYQGAYGAMQPPQQQSSAVMSGNLWQ</sequence>
<dbReference type="OMA" id="MNPQLNP"/>
<dbReference type="PANTHER" id="PTHR45705:SF1">
    <property type="entry name" value="FI20236P1"/>
    <property type="match status" value="1"/>
</dbReference>
<organism evidence="8 9">
    <name type="scientific">Hyalella azteca</name>
    <name type="common">Amphipod</name>
    <dbReference type="NCBI Taxonomy" id="294128"/>
    <lineage>
        <taxon>Eukaryota</taxon>
        <taxon>Metazoa</taxon>
        <taxon>Ecdysozoa</taxon>
        <taxon>Arthropoda</taxon>
        <taxon>Crustacea</taxon>
        <taxon>Multicrustacea</taxon>
        <taxon>Malacostraca</taxon>
        <taxon>Eumalacostraca</taxon>
        <taxon>Peracarida</taxon>
        <taxon>Amphipoda</taxon>
        <taxon>Senticaudata</taxon>
        <taxon>Talitrida</taxon>
        <taxon>Talitroidea</taxon>
        <taxon>Hyalellidae</taxon>
        <taxon>Hyalella</taxon>
    </lineage>
</organism>
<dbReference type="OrthoDB" id="73919at2759"/>
<proteinExistence type="predicted"/>
<dbReference type="SMART" id="SM00105">
    <property type="entry name" value="ArfGap"/>
    <property type="match status" value="1"/>
</dbReference>
<evidence type="ECO:0000259" key="7">
    <source>
        <dbReference type="PROSITE" id="PS50115"/>
    </source>
</evidence>
<dbReference type="InterPro" id="IPR001164">
    <property type="entry name" value="ArfGAP_dom"/>
</dbReference>
<evidence type="ECO:0000256" key="1">
    <source>
        <dbReference type="ARBA" id="ARBA00022468"/>
    </source>
</evidence>
<name>A0A8B7P7K7_HYAAZ</name>
<accession>A0A8B7P7K7</accession>
<keyword evidence="2" id="KW-0479">Metal-binding</keyword>
<dbReference type="InterPro" id="IPR037278">
    <property type="entry name" value="ARFGAP/RecO"/>
</dbReference>
<keyword evidence="4" id="KW-0862">Zinc</keyword>
<feature type="domain" description="Arf-GAP" evidence="7">
    <location>
        <begin position="18"/>
        <end position="136"/>
    </location>
</feature>
<dbReference type="SUPFAM" id="SSF57863">
    <property type="entry name" value="ArfGap/RecO-like zinc finger"/>
    <property type="match status" value="1"/>
</dbReference>
<evidence type="ECO:0000256" key="3">
    <source>
        <dbReference type="ARBA" id="ARBA00022771"/>
    </source>
</evidence>
<feature type="compositionally biased region" description="Low complexity" evidence="6">
    <location>
        <begin position="173"/>
        <end position="184"/>
    </location>
</feature>
<dbReference type="GO" id="GO:0008270">
    <property type="term" value="F:zinc ion binding"/>
    <property type="evidence" value="ECO:0007669"/>
    <property type="project" value="UniProtKB-KW"/>
</dbReference>
<feature type="region of interest" description="Disordered" evidence="6">
    <location>
        <begin position="173"/>
        <end position="213"/>
    </location>
</feature>
<dbReference type="FunFam" id="1.10.220.150:FF:000009">
    <property type="entry name" value="stromal membrane-associated protein 1 isoform X1"/>
    <property type="match status" value="1"/>
</dbReference>
<dbReference type="GeneID" id="108678288"/>
<feature type="compositionally biased region" description="Low complexity" evidence="6">
    <location>
        <begin position="194"/>
        <end position="208"/>
    </location>
</feature>
<protein>
    <submittedName>
        <fullName evidence="9">Stromal membrane-associated protein 1-like</fullName>
    </submittedName>
</protein>
<dbReference type="InterPro" id="IPR051718">
    <property type="entry name" value="ARF_GTPase-activating"/>
</dbReference>
<gene>
    <name evidence="9" type="primary">LOC108678288</name>
</gene>
<dbReference type="CDD" id="cd08839">
    <property type="entry name" value="ArfGap_SMAP"/>
    <property type="match status" value="1"/>
</dbReference>
<dbReference type="PROSITE" id="PS50115">
    <property type="entry name" value="ARFGAP"/>
    <property type="match status" value="1"/>
</dbReference>
<dbReference type="AlphaFoldDB" id="A0A8B7P7K7"/>